<dbReference type="PANTHER" id="PTHR23502">
    <property type="entry name" value="MAJOR FACILITATOR SUPERFAMILY"/>
    <property type="match status" value="1"/>
</dbReference>
<keyword evidence="2 6" id="KW-0812">Transmembrane</keyword>
<evidence type="ECO:0000256" key="4">
    <source>
        <dbReference type="ARBA" id="ARBA00023136"/>
    </source>
</evidence>
<keyword evidence="3 6" id="KW-1133">Transmembrane helix</keyword>
<dbReference type="InterPro" id="IPR020846">
    <property type="entry name" value="MFS_dom"/>
</dbReference>
<evidence type="ECO:0000256" key="6">
    <source>
        <dbReference type="SAM" id="Phobius"/>
    </source>
</evidence>
<feature type="compositionally biased region" description="Low complexity" evidence="5">
    <location>
        <begin position="31"/>
        <end position="43"/>
    </location>
</feature>
<dbReference type="Proteomes" id="UP001590951">
    <property type="component" value="Unassembled WGS sequence"/>
</dbReference>
<feature type="transmembrane region" description="Helical" evidence="6">
    <location>
        <begin position="184"/>
        <end position="204"/>
    </location>
</feature>
<feature type="transmembrane region" description="Helical" evidence="6">
    <location>
        <begin position="224"/>
        <end position="244"/>
    </location>
</feature>
<dbReference type="SUPFAM" id="SSF103473">
    <property type="entry name" value="MFS general substrate transporter"/>
    <property type="match status" value="1"/>
</dbReference>
<dbReference type="Pfam" id="PF07690">
    <property type="entry name" value="MFS_1"/>
    <property type="match status" value="1"/>
</dbReference>
<feature type="transmembrane region" description="Helical" evidence="6">
    <location>
        <begin position="281"/>
        <end position="300"/>
    </location>
</feature>
<gene>
    <name evidence="8" type="ORF">ABVK25_009954</name>
</gene>
<dbReference type="EMBL" id="JBHFEH010000058">
    <property type="protein sequence ID" value="KAL2049731.1"/>
    <property type="molecule type" value="Genomic_DNA"/>
</dbReference>
<feature type="transmembrane region" description="Helical" evidence="6">
    <location>
        <begin position="563"/>
        <end position="584"/>
    </location>
</feature>
<keyword evidence="4 6" id="KW-0472">Membrane</keyword>
<feature type="transmembrane region" description="Helical" evidence="6">
    <location>
        <begin position="256"/>
        <end position="275"/>
    </location>
</feature>
<feature type="compositionally biased region" description="Basic and acidic residues" evidence="5">
    <location>
        <begin position="88"/>
        <end position="102"/>
    </location>
</feature>
<feature type="transmembrane region" description="Helical" evidence="6">
    <location>
        <begin position="596"/>
        <end position="620"/>
    </location>
</feature>
<sequence>MQSLLQYRRFGKYVARQYERDKSKAEALGQPYNSAASSPYSSNENAAGPAIESEAFHAQDHANTDTRDPEKGEQAASGDATTQAQDHTQTEDLEKQLAEKDGGSFQPIHAAPSGREGSMAGEESEHMSRASTVATRKSLGTALGTTLTGIDVRDRSTNDGCQGKVFVVGYEGDKDIMDPHNWSFTTRIGATVNIASIGWIVGFASSVDSAALTQASRDFGVSEIAESLATGLFLIGFGVGALFAGPVSETIGRNPVYITTLSLYMIFIMASALAPNIGAQLTFRFIAGCFAATPLTCAGGSISDLWNPLERVYAFPVFANAAFMGPIFGPVVGGFIGQSSLVSWRWTEWITLIISGLILFNVVLFQPETYAPILLKWKASRLRQMTGDDRYKAEVEIRDVTFVKRLGRALYRPFLLTFSEPIIILIALYLTVIYIILFTFLNGYTFVFTETYGFSEGITGLSFIGIGIGLCLASILVPMIYIWAKRDLAKIKEQGGDRLPPEFRLWFAMFGAPAIPISMLWMGWTAYPDISYWSPLCASVLFGYGILCVFISSYQYIIDAYEAYAASALASVTLIRYVAAGGMIEISIPFYKNLGVHWTLTILGCLSALLVPVPYLFCIYGVKIRKWSKYAVA</sequence>
<evidence type="ECO:0000259" key="7">
    <source>
        <dbReference type="PROSITE" id="PS50850"/>
    </source>
</evidence>
<dbReference type="PANTHER" id="PTHR23502:SF47">
    <property type="entry name" value="MAJOR FACILITATOR SUPERFAMILY (MFS) PROFILE DOMAIN-CONTAINING PROTEIN-RELATED"/>
    <property type="match status" value="1"/>
</dbReference>
<comment type="subcellular location">
    <subcellularLocation>
        <location evidence="1">Membrane</location>
        <topology evidence="1">Multi-pass membrane protein</topology>
    </subcellularLocation>
</comment>
<dbReference type="InterPro" id="IPR036259">
    <property type="entry name" value="MFS_trans_sf"/>
</dbReference>
<proteinExistence type="predicted"/>
<dbReference type="InterPro" id="IPR011701">
    <property type="entry name" value="MFS"/>
</dbReference>
<evidence type="ECO:0000313" key="9">
    <source>
        <dbReference type="Proteomes" id="UP001590951"/>
    </source>
</evidence>
<feature type="transmembrane region" description="Helical" evidence="6">
    <location>
        <begin position="505"/>
        <end position="524"/>
    </location>
</feature>
<feature type="transmembrane region" description="Helical" evidence="6">
    <location>
        <begin position="312"/>
        <end position="337"/>
    </location>
</feature>
<feature type="transmembrane region" description="Helical" evidence="6">
    <location>
        <begin position="530"/>
        <end position="551"/>
    </location>
</feature>
<dbReference type="PROSITE" id="PS50850">
    <property type="entry name" value="MFS"/>
    <property type="match status" value="1"/>
</dbReference>
<dbReference type="Gene3D" id="1.20.1250.20">
    <property type="entry name" value="MFS general substrate transporter like domains"/>
    <property type="match status" value="1"/>
</dbReference>
<accession>A0ABR4AY59</accession>
<feature type="region of interest" description="Disordered" evidence="5">
    <location>
        <begin position="19"/>
        <end position="136"/>
    </location>
</feature>
<organism evidence="8 9">
    <name type="scientific">Lepraria finkii</name>
    <dbReference type="NCBI Taxonomy" id="1340010"/>
    <lineage>
        <taxon>Eukaryota</taxon>
        <taxon>Fungi</taxon>
        <taxon>Dikarya</taxon>
        <taxon>Ascomycota</taxon>
        <taxon>Pezizomycotina</taxon>
        <taxon>Lecanoromycetes</taxon>
        <taxon>OSLEUM clade</taxon>
        <taxon>Lecanoromycetidae</taxon>
        <taxon>Lecanorales</taxon>
        <taxon>Lecanorineae</taxon>
        <taxon>Stereocaulaceae</taxon>
        <taxon>Lepraria</taxon>
    </lineage>
</organism>
<dbReference type="CDD" id="cd17323">
    <property type="entry name" value="MFS_Tpo1_MDR_like"/>
    <property type="match status" value="1"/>
</dbReference>
<evidence type="ECO:0000256" key="3">
    <source>
        <dbReference type="ARBA" id="ARBA00022989"/>
    </source>
</evidence>
<reference evidence="8 9" key="1">
    <citation type="submission" date="2024-09" db="EMBL/GenBank/DDBJ databases">
        <title>Rethinking Asexuality: The Enigmatic Case of Functional Sexual Genes in Lepraria (Stereocaulaceae).</title>
        <authorList>
            <person name="Doellman M."/>
            <person name="Sun Y."/>
            <person name="Barcenas-Pena A."/>
            <person name="Lumbsch H.T."/>
            <person name="Grewe F."/>
        </authorList>
    </citation>
    <scope>NUCLEOTIDE SEQUENCE [LARGE SCALE GENOMIC DNA]</scope>
    <source>
        <strain evidence="8 9">Grewe 0041</strain>
    </source>
</reference>
<evidence type="ECO:0000256" key="5">
    <source>
        <dbReference type="SAM" id="MobiDB-lite"/>
    </source>
</evidence>
<feature type="transmembrane region" description="Helical" evidence="6">
    <location>
        <begin position="349"/>
        <end position="375"/>
    </location>
</feature>
<evidence type="ECO:0000313" key="8">
    <source>
        <dbReference type="EMBL" id="KAL2049731.1"/>
    </source>
</evidence>
<feature type="transmembrane region" description="Helical" evidence="6">
    <location>
        <begin position="414"/>
        <end position="441"/>
    </location>
</feature>
<protein>
    <recommendedName>
        <fullName evidence="7">Major facilitator superfamily (MFS) profile domain-containing protein</fullName>
    </recommendedName>
</protein>
<feature type="compositionally biased region" description="Basic and acidic residues" evidence="5">
    <location>
        <begin position="54"/>
        <end position="73"/>
    </location>
</feature>
<name>A0ABR4AY59_9LECA</name>
<evidence type="ECO:0000256" key="2">
    <source>
        <dbReference type="ARBA" id="ARBA00022692"/>
    </source>
</evidence>
<evidence type="ECO:0000256" key="1">
    <source>
        <dbReference type="ARBA" id="ARBA00004141"/>
    </source>
</evidence>
<feature type="transmembrane region" description="Helical" evidence="6">
    <location>
        <begin position="461"/>
        <end position="484"/>
    </location>
</feature>
<comment type="caution">
    <text evidence="8">The sequence shown here is derived from an EMBL/GenBank/DDBJ whole genome shotgun (WGS) entry which is preliminary data.</text>
</comment>
<feature type="domain" description="Major facilitator superfamily (MFS) profile" evidence="7">
    <location>
        <begin position="190"/>
        <end position="633"/>
    </location>
</feature>
<keyword evidence="9" id="KW-1185">Reference proteome</keyword>